<dbReference type="EMBL" id="MOBJ01000006">
    <property type="protein sequence ID" value="RON09751.1"/>
    <property type="molecule type" value="Genomic_DNA"/>
</dbReference>
<dbReference type="AlphaFoldDB" id="A0A423H980"/>
<sequence length="71" mass="7627">MAVSGQLDQYSRDIISGLPQLTCVLIQAMNDTQQPLAQQLVAELINSPHDINCSSLVIGCCGVECFTQISC</sequence>
<proteinExistence type="predicted"/>
<accession>A0A423H980</accession>
<organism evidence="1 2">
    <name type="scientific">Pseudomonas brassicacearum</name>
    <dbReference type="NCBI Taxonomy" id="930166"/>
    <lineage>
        <taxon>Bacteria</taxon>
        <taxon>Pseudomonadati</taxon>
        <taxon>Pseudomonadota</taxon>
        <taxon>Gammaproteobacteria</taxon>
        <taxon>Pseudomonadales</taxon>
        <taxon>Pseudomonadaceae</taxon>
        <taxon>Pseudomonas</taxon>
    </lineage>
</organism>
<evidence type="ECO:0000313" key="1">
    <source>
        <dbReference type="EMBL" id="RON09751.1"/>
    </source>
</evidence>
<dbReference type="Proteomes" id="UP000286071">
    <property type="component" value="Unassembled WGS sequence"/>
</dbReference>
<name>A0A423H980_9PSED</name>
<gene>
    <name evidence="1" type="ORF">BK659_07445</name>
</gene>
<protein>
    <submittedName>
        <fullName evidence="1">Uncharacterized protein</fullName>
    </submittedName>
</protein>
<comment type="caution">
    <text evidence="1">The sequence shown here is derived from an EMBL/GenBank/DDBJ whole genome shotgun (WGS) entry which is preliminary data.</text>
</comment>
<reference evidence="1 2" key="1">
    <citation type="submission" date="2016-10" db="EMBL/GenBank/DDBJ databases">
        <title>Comparative genome analysis of multiple Pseudomonas spp. focuses on biocontrol and plant growth promoting traits.</title>
        <authorList>
            <person name="Tao X.-Y."/>
            <person name="Taylor C.G."/>
        </authorList>
    </citation>
    <scope>NUCLEOTIDE SEQUENCE [LARGE SCALE GENOMIC DNA]</scope>
    <source>
        <strain evidence="1 2">48H11</strain>
    </source>
</reference>
<evidence type="ECO:0000313" key="2">
    <source>
        <dbReference type="Proteomes" id="UP000286071"/>
    </source>
</evidence>